<keyword evidence="4" id="KW-0963">Cytoplasm</keyword>
<keyword evidence="5" id="KW-0970">Cilium biogenesis/degradation</keyword>
<dbReference type="Gene3D" id="1.20.960.40">
    <property type="match status" value="1"/>
</dbReference>
<feature type="region of interest" description="Disordered" evidence="8">
    <location>
        <begin position="115"/>
        <end position="150"/>
    </location>
</feature>
<evidence type="ECO:0000256" key="6">
    <source>
        <dbReference type="ARBA" id="ARBA00023212"/>
    </source>
</evidence>
<dbReference type="InterPro" id="IPR018993">
    <property type="entry name" value="FOP_dimerisation-dom_N"/>
</dbReference>
<reference evidence="10" key="1">
    <citation type="submission" date="2006-10" db="EMBL/GenBank/DDBJ databases">
        <authorList>
            <person name="Amadeo P."/>
            <person name="Zhao Q."/>
            <person name="Wortman J."/>
            <person name="Fraser-Liggett C."/>
            <person name="Carlton J."/>
        </authorList>
    </citation>
    <scope>NUCLEOTIDE SEQUENCE</scope>
    <source>
        <strain evidence="10">G3</strain>
    </source>
</reference>
<evidence type="ECO:0000256" key="5">
    <source>
        <dbReference type="ARBA" id="ARBA00022794"/>
    </source>
</evidence>
<keyword evidence="6" id="KW-0206">Cytoskeleton</keyword>
<dbReference type="GO" id="GO:0034453">
    <property type="term" value="P:microtubule anchoring"/>
    <property type="evidence" value="ECO:0007669"/>
    <property type="project" value="InterPro"/>
</dbReference>
<evidence type="ECO:0000256" key="3">
    <source>
        <dbReference type="ARBA" id="ARBA00005385"/>
    </source>
</evidence>
<dbReference type="KEGG" id="tva:4763291"/>
<keyword evidence="7" id="KW-0966">Cell projection</keyword>
<dbReference type="STRING" id="5722.A2EPJ6"/>
<dbReference type="RefSeq" id="XP_001317648.1">
    <property type="nucleotide sequence ID" value="XM_001317613.1"/>
</dbReference>
<evidence type="ECO:0000313" key="11">
    <source>
        <dbReference type="Proteomes" id="UP000001542"/>
    </source>
</evidence>
<dbReference type="SMART" id="SM00667">
    <property type="entry name" value="LisH"/>
    <property type="match status" value="1"/>
</dbReference>
<evidence type="ECO:0000256" key="7">
    <source>
        <dbReference type="ARBA" id="ARBA00023273"/>
    </source>
</evidence>
<dbReference type="PROSITE" id="PS50896">
    <property type="entry name" value="LISH"/>
    <property type="match status" value="1"/>
</dbReference>
<dbReference type="EMBL" id="DS113449">
    <property type="protein sequence ID" value="EAY05425.1"/>
    <property type="molecule type" value="Genomic_DNA"/>
</dbReference>
<comment type="similarity">
    <text evidence="3">Belongs to the CEP43 family.</text>
</comment>
<proteinExistence type="inferred from homology"/>
<dbReference type="VEuPathDB" id="TrichDB:TVAG_197260"/>
<dbReference type="Proteomes" id="UP000001542">
    <property type="component" value="Unassembled WGS sequence"/>
</dbReference>
<dbReference type="InterPro" id="IPR006594">
    <property type="entry name" value="LisH"/>
</dbReference>
<comment type="subcellular location">
    <subcellularLocation>
        <location evidence="1">Cytoplasm</location>
        <location evidence="1">Cytoskeleton</location>
        <location evidence="1">Cilium basal body</location>
    </subcellularLocation>
    <subcellularLocation>
        <location evidence="2">Cytoplasm</location>
        <location evidence="2">Cytoskeleton</location>
        <location evidence="2">Microtubule organizing center</location>
        <location evidence="2">Centrosome</location>
    </subcellularLocation>
</comment>
<feature type="compositionally biased region" description="Polar residues" evidence="8">
    <location>
        <begin position="116"/>
        <end position="131"/>
    </location>
</feature>
<dbReference type="OrthoDB" id="5970631at2759"/>
<dbReference type="AlphaFoldDB" id="A2EPJ6"/>
<dbReference type="VEuPathDB" id="TrichDB:TVAGG3_0599900"/>
<feature type="domain" description="FGFR1 oncogene partner (FOP) N-terminal dimerisation" evidence="9">
    <location>
        <begin position="47"/>
        <end position="110"/>
    </location>
</feature>
<name>A2EPJ6_TRIV3</name>
<dbReference type="PANTHER" id="PTHR15431:SF4">
    <property type="entry name" value="PROTEIN TONNEAU 1B"/>
    <property type="match status" value="1"/>
</dbReference>
<evidence type="ECO:0000259" key="9">
    <source>
        <dbReference type="Pfam" id="PF09398"/>
    </source>
</evidence>
<evidence type="ECO:0000313" key="10">
    <source>
        <dbReference type="EMBL" id="EAY05425.1"/>
    </source>
</evidence>
<evidence type="ECO:0000256" key="4">
    <source>
        <dbReference type="ARBA" id="ARBA00022490"/>
    </source>
</evidence>
<reference evidence="10" key="2">
    <citation type="journal article" date="2007" name="Science">
        <title>Draft genome sequence of the sexually transmitted pathogen Trichomonas vaginalis.</title>
        <authorList>
            <person name="Carlton J.M."/>
            <person name="Hirt R.P."/>
            <person name="Silva J.C."/>
            <person name="Delcher A.L."/>
            <person name="Schatz M."/>
            <person name="Zhao Q."/>
            <person name="Wortman J.R."/>
            <person name="Bidwell S.L."/>
            <person name="Alsmark U.C.M."/>
            <person name="Besteiro S."/>
            <person name="Sicheritz-Ponten T."/>
            <person name="Noel C.J."/>
            <person name="Dacks J.B."/>
            <person name="Foster P.G."/>
            <person name="Simillion C."/>
            <person name="Van de Peer Y."/>
            <person name="Miranda-Saavedra D."/>
            <person name="Barton G.J."/>
            <person name="Westrop G.D."/>
            <person name="Mueller S."/>
            <person name="Dessi D."/>
            <person name="Fiori P.L."/>
            <person name="Ren Q."/>
            <person name="Paulsen I."/>
            <person name="Zhang H."/>
            <person name="Bastida-Corcuera F.D."/>
            <person name="Simoes-Barbosa A."/>
            <person name="Brown M.T."/>
            <person name="Hayes R.D."/>
            <person name="Mukherjee M."/>
            <person name="Okumura C.Y."/>
            <person name="Schneider R."/>
            <person name="Smith A.J."/>
            <person name="Vanacova S."/>
            <person name="Villalvazo M."/>
            <person name="Haas B.J."/>
            <person name="Pertea M."/>
            <person name="Feldblyum T.V."/>
            <person name="Utterback T.R."/>
            <person name="Shu C.L."/>
            <person name="Osoegawa K."/>
            <person name="de Jong P.J."/>
            <person name="Hrdy I."/>
            <person name="Horvathova L."/>
            <person name="Zubacova Z."/>
            <person name="Dolezal P."/>
            <person name="Malik S.B."/>
            <person name="Logsdon J.M. Jr."/>
            <person name="Henze K."/>
            <person name="Gupta A."/>
            <person name="Wang C.C."/>
            <person name="Dunne R.L."/>
            <person name="Upcroft J.A."/>
            <person name="Upcroft P."/>
            <person name="White O."/>
            <person name="Salzberg S.L."/>
            <person name="Tang P."/>
            <person name="Chiu C.-H."/>
            <person name="Lee Y.-S."/>
            <person name="Embley T.M."/>
            <person name="Coombs G.H."/>
            <person name="Mottram J.C."/>
            <person name="Tachezy J."/>
            <person name="Fraser-Liggett C.M."/>
            <person name="Johnson P.J."/>
        </authorList>
    </citation>
    <scope>NUCLEOTIDE SEQUENCE [LARGE SCALE GENOMIC DNA]</scope>
    <source>
        <strain evidence="10">G3</strain>
    </source>
</reference>
<gene>
    <name evidence="10" type="ORF">TVAG_197260</name>
</gene>
<sequence>MSVSLGDLNDAVVASLRETGKLGQITAQIRAEIYRILTEDQQNHNQIPLCKENFIINELIREYMQFNGYSNSLSVFLHETGQPIDPMNREFLAHSLEIIPNKSVPLLYSLADPNSRKGSNISQETPDSEPSSPEKQKINAKPLYYDDSDNEGFFEIKSSK</sequence>
<keyword evidence="11" id="KW-1185">Reference proteome</keyword>
<dbReference type="Pfam" id="PF09398">
    <property type="entry name" value="FOP_dimer"/>
    <property type="match status" value="1"/>
</dbReference>
<dbReference type="OMA" id="FRTIELH"/>
<accession>A2EPJ6</accession>
<dbReference type="SMR" id="A2EPJ6"/>
<dbReference type="GO" id="GO:0005813">
    <property type="term" value="C:centrosome"/>
    <property type="evidence" value="ECO:0007669"/>
    <property type="project" value="UniProtKB-SubCell"/>
</dbReference>
<evidence type="ECO:0000256" key="1">
    <source>
        <dbReference type="ARBA" id="ARBA00004120"/>
    </source>
</evidence>
<evidence type="ECO:0000256" key="2">
    <source>
        <dbReference type="ARBA" id="ARBA00004300"/>
    </source>
</evidence>
<dbReference type="PANTHER" id="PTHR15431">
    <property type="entry name" value="FGFR1 ONCOGENE PARTNER/LISH DOMAIN-CONTAINING PROTEIN"/>
    <property type="match status" value="1"/>
</dbReference>
<protein>
    <recommendedName>
        <fullName evidence="9">FGFR1 oncogene partner (FOP) N-terminal dimerisation domain-containing protein</fullName>
    </recommendedName>
</protein>
<organism evidence="10 11">
    <name type="scientific">Trichomonas vaginalis (strain ATCC PRA-98 / G3)</name>
    <dbReference type="NCBI Taxonomy" id="412133"/>
    <lineage>
        <taxon>Eukaryota</taxon>
        <taxon>Metamonada</taxon>
        <taxon>Parabasalia</taxon>
        <taxon>Trichomonadida</taxon>
        <taxon>Trichomonadidae</taxon>
        <taxon>Trichomonas</taxon>
    </lineage>
</organism>
<dbReference type="InParanoid" id="A2EPJ6"/>
<dbReference type="GO" id="GO:0030030">
    <property type="term" value="P:cell projection organization"/>
    <property type="evidence" value="ECO:0007669"/>
    <property type="project" value="UniProtKB-KW"/>
</dbReference>
<evidence type="ECO:0000256" key="8">
    <source>
        <dbReference type="SAM" id="MobiDB-lite"/>
    </source>
</evidence>